<dbReference type="EMBL" id="LANT01000008">
    <property type="protein sequence ID" value="KJV63161.1"/>
    <property type="molecule type" value="Genomic_DNA"/>
</dbReference>
<evidence type="ECO:0000313" key="2">
    <source>
        <dbReference type="Proteomes" id="UP000033754"/>
    </source>
</evidence>
<dbReference type="PATRIC" id="fig|1359161.3.peg.1164"/>
<evidence type="ECO:0000313" key="1">
    <source>
        <dbReference type="EMBL" id="KJV63161.1"/>
    </source>
</evidence>
<gene>
    <name evidence="1" type="ORF">EPHNCH_1039</name>
</gene>
<comment type="caution">
    <text evidence="1">The sequence shown here is derived from an EMBL/GenBank/DDBJ whole genome shotgun (WGS) entry which is preliminary data.</text>
</comment>
<protein>
    <submittedName>
        <fullName evidence="1">Uncharacterized protein</fullName>
    </submittedName>
</protein>
<organism evidence="1 2">
    <name type="scientific">Anaplasma phagocytophilum str. NCH-1</name>
    <dbReference type="NCBI Taxonomy" id="1359161"/>
    <lineage>
        <taxon>Bacteria</taxon>
        <taxon>Pseudomonadati</taxon>
        <taxon>Pseudomonadota</taxon>
        <taxon>Alphaproteobacteria</taxon>
        <taxon>Rickettsiales</taxon>
        <taxon>Anaplasmataceae</taxon>
        <taxon>Anaplasma</taxon>
        <taxon>phagocytophilum group</taxon>
    </lineage>
</organism>
<name>A0A0F3N612_ANAPH</name>
<reference evidence="1 2" key="1">
    <citation type="submission" date="2015-01" db="EMBL/GenBank/DDBJ databases">
        <title>Genome Sequencing of Rickettsiales.</title>
        <authorList>
            <person name="Daugherty S.C."/>
            <person name="Su Q."/>
            <person name="Abolude K."/>
            <person name="Beier-Sexton M."/>
            <person name="Carlyon J.A."/>
            <person name="Carter R."/>
            <person name="Day N.P."/>
            <person name="Dumler S.J."/>
            <person name="Dyachenko V."/>
            <person name="Godinez A."/>
            <person name="Kurtti T.J."/>
            <person name="Lichay M."/>
            <person name="Mullins K.E."/>
            <person name="Ott S."/>
            <person name="Pappas-Brown V."/>
            <person name="Paris D.H."/>
            <person name="Patel P."/>
            <person name="Richards A.L."/>
            <person name="Sadzewicz L."/>
            <person name="Sears K."/>
            <person name="Seidman D."/>
            <person name="Sengamalay N."/>
            <person name="Stenos J."/>
            <person name="Tallon L.J."/>
            <person name="Vincent G."/>
            <person name="Fraser C.M."/>
            <person name="Munderloh U."/>
            <person name="Dunning-Hotopp J.C."/>
        </authorList>
    </citation>
    <scope>NUCLEOTIDE SEQUENCE [LARGE SCALE GENOMIC DNA]</scope>
    <source>
        <strain evidence="1 2">NCH-1</strain>
    </source>
</reference>
<accession>A0A0F3N612</accession>
<sequence>MHEGARHFFFNEASEVPFFILAIRCSHLGKTDTGSSSIFTFTI</sequence>
<dbReference type="Proteomes" id="UP000033754">
    <property type="component" value="Unassembled WGS sequence"/>
</dbReference>
<proteinExistence type="predicted"/>
<dbReference type="AlphaFoldDB" id="A0A0F3N612"/>